<sequence>MATEFYTKQKGPDAVKKLNQLWDRVTEQIAGTSGTVLTIGAGAKVLLTQASKQFAVGMPVRITRTSDVTQWMDGQVSAYDAETGDMSVLVAATSGAGTFSNWTISLSGQSGPAGAVGDKGWSPVIAVIVDGARRVMRVIDWAGGQGVKPSSGAYVGAAGLVAHIAQAVDIRGPQGDVTAALEALREQVELDAQAAADAALAAGQSAQLAGQRAQAADEAAGAAAASASSAGDKADEAAASAETAAARRDEAVQAATDAGQARADADTARDQAVAAKGDAVAAKGQAEAARDAAQNYAAALAGSSVTPLVPGAGPAVFATQAGKAWTLGQRLRAASDDGSVFVEGPVSAYAGTSLTLAVEYFVGAVEHADWNIALVGGRGAQGVPGLVSRGPWAAAAAYAVGDLATDDGATWERIVAGTTPTNPAADPVNWRVFARRGIDGSGSVVSVQGIAPDGGGDVTLPEATAAAAGLMPAADKGKLDGVAAGATANAADSHLLDRANHTGEEPISAVSGLQAALDGKIPLAEKGAVGGVATLDGGGKVPAAQLPSFVDDVLEYASQAAFPAVGESGRIYVALDTNKTYRWSGSAYVEISASPGSTDAVPEGAMNQYFTAARVRAAVLTGLSTAVNAAIAATDTMLAALGKLQRQITDNAAAAANASNLTSGSLDDARLPSVMTGKQLTSMSETSTSPAISGGTLVLDCSAGNQFTVSLNANITTLTIANPPAAGKSYAMDLEFVADGTARTIAWPGTVKWPGGTSPSLTAANGKADVFVLRTRDGGATWRAFKAGQNS</sequence>
<organism evidence="2 3">
    <name type="scientific">Cupriavidus nantongensis</name>
    <dbReference type="NCBI Taxonomy" id="1796606"/>
    <lineage>
        <taxon>Bacteria</taxon>
        <taxon>Pseudomonadati</taxon>
        <taxon>Pseudomonadota</taxon>
        <taxon>Betaproteobacteria</taxon>
        <taxon>Burkholderiales</taxon>
        <taxon>Burkholderiaceae</taxon>
        <taxon>Cupriavidus</taxon>
    </lineage>
</organism>
<gene>
    <name evidence="2" type="ORF">A2G96_08035</name>
</gene>
<evidence type="ECO:0008006" key="4">
    <source>
        <dbReference type="Google" id="ProtNLM"/>
    </source>
</evidence>
<dbReference type="OrthoDB" id="9810174at2"/>
<dbReference type="STRING" id="1796606.A2G96_08035"/>
<dbReference type="InterPro" id="IPR036278">
    <property type="entry name" value="Sialidase_sf"/>
</dbReference>
<name>A0A142JHX6_9BURK</name>
<evidence type="ECO:0000313" key="2">
    <source>
        <dbReference type="EMBL" id="AMR77688.1"/>
    </source>
</evidence>
<dbReference type="Proteomes" id="UP000075238">
    <property type="component" value="Chromosome 1"/>
</dbReference>
<dbReference type="AlphaFoldDB" id="A0A142JHX6"/>
<evidence type="ECO:0000313" key="3">
    <source>
        <dbReference type="Proteomes" id="UP000075238"/>
    </source>
</evidence>
<reference evidence="2 3" key="1">
    <citation type="submission" date="2016-03" db="EMBL/GenBank/DDBJ databases">
        <title>Complete genome sequence of a novel chlorpyrifos degrading bacterium, Cupriavidus nantongensis sp. X1.</title>
        <authorList>
            <person name="Fang L."/>
        </authorList>
    </citation>
    <scope>NUCLEOTIDE SEQUENCE [LARGE SCALE GENOMIC DNA]</scope>
    <source>
        <strain evidence="2 3">X1</strain>
    </source>
</reference>
<dbReference type="RefSeq" id="WP_062798383.1">
    <property type="nucleotide sequence ID" value="NZ_CP014844.1"/>
</dbReference>
<evidence type="ECO:0000256" key="1">
    <source>
        <dbReference type="SAM" id="MobiDB-lite"/>
    </source>
</evidence>
<proteinExistence type="predicted"/>
<dbReference type="KEGG" id="cnan:A2G96_08035"/>
<accession>A0A142JHX6</accession>
<feature type="region of interest" description="Disordered" evidence="1">
    <location>
        <begin position="226"/>
        <end position="267"/>
    </location>
</feature>
<keyword evidence="3" id="KW-1185">Reference proteome</keyword>
<feature type="compositionally biased region" description="Low complexity" evidence="1">
    <location>
        <begin position="252"/>
        <end position="262"/>
    </location>
</feature>
<protein>
    <recommendedName>
        <fullName evidence="4">Minor tail protein</fullName>
    </recommendedName>
</protein>
<feature type="compositionally biased region" description="Low complexity" evidence="1">
    <location>
        <begin position="226"/>
        <end position="244"/>
    </location>
</feature>
<dbReference type="EMBL" id="CP014844">
    <property type="protein sequence ID" value="AMR77688.1"/>
    <property type="molecule type" value="Genomic_DNA"/>
</dbReference>
<dbReference type="SUPFAM" id="SSF50939">
    <property type="entry name" value="Sialidases"/>
    <property type="match status" value="1"/>
</dbReference>